<comment type="similarity">
    <text evidence="1">Belongs to the FGGY kinase family.</text>
</comment>
<evidence type="ECO:0000256" key="7">
    <source>
        <dbReference type="ARBA" id="ARBA00023308"/>
    </source>
</evidence>
<feature type="domain" description="Carbohydrate kinase FGGY N-terminal" evidence="9">
    <location>
        <begin position="89"/>
        <end position="294"/>
    </location>
</feature>
<keyword evidence="6" id="KW-0067">ATP-binding</keyword>
<dbReference type="GO" id="GO:0005524">
    <property type="term" value="F:ATP binding"/>
    <property type="evidence" value="ECO:0007669"/>
    <property type="project" value="UniProtKB-KW"/>
</dbReference>
<organism evidence="12">
    <name type="scientific">Isoptericola variabilis (strain 225)</name>
    <dbReference type="NCBI Taxonomy" id="743718"/>
    <lineage>
        <taxon>Bacteria</taxon>
        <taxon>Bacillati</taxon>
        <taxon>Actinomycetota</taxon>
        <taxon>Actinomycetes</taxon>
        <taxon>Micrococcales</taxon>
        <taxon>Promicromonosporaceae</taxon>
        <taxon>Isoptericola</taxon>
    </lineage>
</organism>
<dbReference type="GO" id="GO:0008993">
    <property type="term" value="F:rhamnulokinase activity"/>
    <property type="evidence" value="ECO:0007669"/>
    <property type="project" value="UniProtKB-EC"/>
</dbReference>
<proteinExistence type="inferred from homology"/>
<dbReference type="InterPro" id="IPR018484">
    <property type="entry name" value="FGGY_N"/>
</dbReference>
<dbReference type="HOGENOM" id="CLU_039395_0_1_11"/>
<dbReference type="Gene3D" id="3.30.420.40">
    <property type="match status" value="2"/>
</dbReference>
<dbReference type="InterPro" id="IPR013449">
    <property type="entry name" value="Rhamnulokinase"/>
</dbReference>
<name>F6FU84_ISOV2</name>
<dbReference type="PANTHER" id="PTHR43095:SF5">
    <property type="entry name" value="XYLULOSE KINASE"/>
    <property type="match status" value="1"/>
</dbReference>
<keyword evidence="3 11" id="KW-0808">Transferase</keyword>
<evidence type="ECO:0000256" key="4">
    <source>
        <dbReference type="ARBA" id="ARBA00022741"/>
    </source>
</evidence>
<dbReference type="EC" id="2.7.1.5" evidence="11"/>
<evidence type="ECO:0000256" key="2">
    <source>
        <dbReference type="ARBA" id="ARBA00022629"/>
    </source>
</evidence>
<keyword evidence="2" id="KW-0859">Xylose metabolism</keyword>
<protein>
    <submittedName>
        <fullName evidence="11">Rhamnulokinase</fullName>
        <ecNumber evidence="11">2.7.1.5</ecNumber>
    </submittedName>
</protein>
<evidence type="ECO:0000313" key="12">
    <source>
        <dbReference type="Proteomes" id="UP000009236"/>
    </source>
</evidence>
<feature type="domain" description="Carbohydrate kinase FGGY C-terminal" evidence="10">
    <location>
        <begin position="314"/>
        <end position="505"/>
    </location>
</feature>
<dbReference type="Pfam" id="PF00370">
    <property type="entry name" value="FGGY_N"/>
    <property type="match status" value="1"/>
</dbReference>
<dbReference type="eggNOG" id="COG1070">
    <property type="taxonomic scope" value="Bacteria"/>
</dbReference>
<keyword evidence="12" id="KW-1185">Reference proteome</keyword>
<keyword evidence="7" id="KW-0684">Rhamnose metabolism</keyword>
<accession>F6FU84</accession>
<dbReference type="KEGG" id="iva:Isova_0483"/>
<reference evidence="11 12" key="1">
    <citation type="submission" date="2011-05" db="EMBL/GenBank/DDBJ databases">
        <title>Complete sequence of Isoptericola variabilis 225.</title>
        <authorList>
            <consortium name="US DOE Joint Genome Institute"/>
            <person name="Lucas S."/>
            <person name="Han J."/>
            <person name="Lapidus A."/>
            <person name="Cheng J.-F."/>
            <person name="Goodwin L."/>
            <person name="Pitluck S."/>
            <person name="Peters L."/>
            <person name="Mikhailova N."/>
            <person name="Zeytun A."/>
            <person name="Han C."/>
            <person name="Tapia R."/>
            <person name="Land M."/>
            <person name="Hauser L."/>
            <person name="Kyrpides N."/>
            <person name="Ivanova N."/>
            <person name="Pagani I."/>
            <person name="Siebers A."/>
            <person name="Allgaier M."/>
            <person name="Thelen M."/>
            <person name="Hugenholtz P."/>
            <person name="Gladden J."/>
            <person name="Woyke T."/>
        </authorList>
    </citation>
    <scope>NUCLEOTIDE SEQUENCE [LARGE SCALE GENOMIC DNA]</scope>
    <source>
        <strain evidence="12">225</strain>
    </source>
</reference>
<dbReference type="GO" id="GO:0019301">
    <property type="term" value="P:rhamnose catabolic process"/>
    <property type="evidence" value="ECO:0007669"/>
    <property type="project" value="InterPro"/>
</dbReference>
<keyword evidence="5 11" id="KW-0418">Kinase</keyword>
<dbReference type="CDD" id="cd07771">
    <property type="entry name" value="ASKHA_NBD_FGGY_RhaB-like"/>
    <property type="match status" value="1"/>
</dbReference>
<dbReference type="STRING" id="743718.Isova_0483"/>
<evidence type="ECO:0000256" key="1">
    <source>
        <dbReference type="ARBA" id="ARBA00009156"/>
    </source>
</evidence>
<dbReference type="InterPro" id="IPR018485">
    <property type="entry name" value="FGGY_C"/>
</dbReference>
<evidence type="ECO:0000259" key="9">
    <source>
        <dbReference type="Pfam" id="PF00370"/>
    </source>
</evidence>
<dbReference type="RefSeq" id="WP_013837675.1">
    <property type="nucleotide sequence ID" value="NC_015588.1"/>
</dbReference>
<feature type="region of interest" description="Disordered" evidence="8">
    <location>
        <begin position="35"/>
        <end position="59"/>
    </location>
</feature>
<evidence type="ECO:0000256" key="5">
    <source>
        <dbReference type="ARBA" id="ARBA00022777"/>
    </source>
</evidence>
<evidence type="ECO:0000256" key="8">
    <source>
        <dbReference type="SAM" id="MobiDB-lite"/>
    </source>
</evidence>
<keyword evidence="4" id="KW-0547">Nucleotide-binding</keyword>
<dbReference type="Proteomes" id="UP000009236">
    <property type="component" value="Chromosome"/>
</dbReference>
<dbReference type="Pfam" id="PF02782">
    <property type="entry name" value="FGGY_C"/>
    <property type="match status" value="1"/>
</dbReference>
<feature type="compositionally biased region" description="Low complexity" evidence="8">
    <location>
        <begin position="50"/>
        <end position="59"/>
    </location>
</feature>
<sequence>MSAAAVPDGGARLPAFVAVDLGATSGRVMLGVVHPDAPEVSGPGRGIPGRGPDSSRGGSARVELVETGRFPNGPVAVPRAGGDVVDLRWDVLGLWRGIVDGLREAGREAARRGARVQGVGVDSWAVDYGLLDADGALLGAPRSYRDPRILGAAERVYERVSPAEHYAVNGLQHLAFTTEFQLVAGADDAAWRSARGLLLIPDLITCWLTGRQVAEVTNASTTGLLDVRARAWSDELLGRLGSEFPALAGLKDVLPDLVEPGTVVGPLRPALAEETALGDVPVVAVASHDTASAVAAIPLGAGAADGAREAGVAAYVSSGTWSLVGLELDAPVLTEASRAANFTNELGLDGTVRYLRNVMGLWVLDECLREWEREGTPEDLGELLAAAAEEPGGRCVVDVDDDAFLAPGDMPARFRAAAEAAGQVVPTTRPALARAVLDSLATAYARVVARAGELAGVEVGAVHVAGGGVRNELLCRLTAEATGLPVVAGPVEAAALGNVLVQARAVGVLDGGLDALRDVVVASTELTAYPPR</sequence>
<dbReference type="EMBL" id="CP002810">
    <property type="protein sequence ID" value="AEG43280.1"/>
    <property type="molecule type" value="Genomic_DNA"/>
</dbReference>
<dbReference type="InterPro" id="IPR050406">
    <property type="entry name" value="FGGY_Carb_Kinase"/>
</dbReference>
<dbReference type="SUPFAM" id="SSF53067">
    <property type="entry name" value="Actin-like ATPase domain"/>
    <property type="match status" value="2"/>
</dbReference>
<dbReference type="GO" id="GO:0042732">
    <property type="term" value="P:D-xylose metabolic process"/>
    <property type="evidence" value="ECO:0007669"/>
    <property type="project" value="UniProtKB-KW"/>
</dbReference>
<evidence type="ECO:0000259" key="10">
    <source>
        <dbReference type="Pfam" id="PF02782"/>
    </source>
</evidence>
<evidence type="ECO:0000256" key="6">
    <source>
        <dbReference type="ARBA" id="ARBA00022840"/>
    </source>
</evidence>
<keyword evidence="2" id="KW-0119">Carbohydrate metabolism</keyword>
<dbReference type="PANTHER" id="PTHR43095">
    <property type="entry name" value="SUGAR KINASE"/>
    <property type="match status" value="1"/>
</dbReference>
<dbReference type="AlphaFoldDB" id="F6FU84"/>
<evidence type="ECO:0000256" key="3">
    <source>
        <dbReference type="ARBA" id="ARBA00022679"/>
    </source>
</evidence>
<evidence type="ECO:0000313" key="11">
    <source>
        <dbReference type="EMBL" id="AEG43280.1"/>
    </source>
</evidence>
<dbReference type="InterPro" id="IPR043129">
    <property type="entry name" value="ATPase_NBD"/>
</dbReference>
<gene>
    <name evidence="11" type="ordered locus">Isova_0483</name>
</gene>